<evidence type="ECO:0000256" key="3">
    <source>
        <dbReference type="ARBA" id="ARBA00022578"/>
    </source>
</evidence>
<organism evidence="6 7">
    <name type="scientific">Azospirillum brasilense</name>
    <dbReference type="NCBI Taxonomy" id="192"/>
    <lineage>
        <taxon>Bacteria</taxon>
        <taxon>Pseudomonadati</taxon>
        <taxon>Pseudomonadota</taxon>
        <taxon>Alphaproteobacteria</taxon>
        <taxon>Rhodospirillales</taxon>
        <taxon>Azospirillaceae</taxon>
        <taxon>Azospirillum</taxon>
    </lineage>
</organism>
<name>A0A4D8QJL5_AZOBR</name>
<keyword evidence="3" id="KW-0815">Transposition</keyword>
<dbReference type="AlphaFoldDB" id="A0A4D8QJL5"/>
<dbReference type="EMBL" id="CP032340">
    <property type="protein sequence ID" value="QCO11078.1"/>
    <property type="molecule type" value="Genomic_DNA"/>
</dbReference>
<dbReference type="InterPro" id="IPR001207">
    <property type="entry name" value="Transposase_mutator"/>
</dbReference>
<comment type="similarity">
    <text evidence="2">Belongs to the transposase mutator family.</text>
</comment>
<keyword evidence="6" id="KW-0614">Plasmid</keyword>
<dbReference type="Pfam" id="PF00872">
    <property type="entry name" value="Transposase_mut"/>
    <property type="match status" value="1"/>
</dbReference>
<dbReference type="GO" id="GO:0004803">
    <property type="term" value="F:transposase activity"/>
    <property type="evidence" value="ECO:0007669"/>
    <property type="project" value="InterPro"/>
</dbReference>
<proteinExistence type="inferred from homology"/>
<evidence type="ECO:0000256" key="5">
    <source>
        <dbReference type="ARBA" id="ARBA00023172"/>
    </source>
</evidence>
<evidence type="ECO:0000313" key="6">
    <source>
        <dbReference type="EMBL" id="QCO11078.1"/>
    </source>
</evidence>
<accession>A0A4D8QJL5</accession>
<dbReference type="GO" id="GO:0006313">
    <property type="term" value="P:DNA transposition"/>
    <property type="evidence" value="ECO:0007669"/>
    <property type="project" value="InterPro"/>
</dbReference>
<evidence type="ECO:0000313" key="7">
    <source>
        <dbReference type="Proteomes" id="UP000298774"/>
    </source>
</evidence>
<keyword evidence="5" id="KW-0233">DNA recombination</keyword>
<protein>
    <submittedName>
        <fullName evidence="6">Uncharacterized protein</fullName>
    </submittedName>
</protein>
<evidence type="ECO:0000256" key="1">
    <source>
        <dbReference type="ARBA" id="ARBA00002190"/>
    </source>
</evidence>
<evidence type="ECO:0000256" key="4">
    <source>
        <dbReference type="ARBA" id="ARBA00023125"/>
    </source>
</evidence>
<gene>
    <name evidence="6" type="ORF">D3868_18835</name>
</gene>
<sequence length="162" mass="18242">MRRTTHAGRCRTCGVRASPSLRWREADANTCLWRRFADLDPRRFDDRARARRETLSCWAIEVQPVLWHDPVLKTLDQPPTPDAGLRASGPFTLISISWPLRENDQGSLCGAAHGERTSERINQRNGYRERLWETRAGAVGVANAQAAQGGLLPRLPGTPVYR</sequence>
<dbReference type="Proteomes" id="UP000298774">
    <property type="component" value="Plasmid p1"/>
</dbReference>
<geneLocation type="plasmid" evidence="6 7">
    <name>p1</name>
</geneLocation>
<reference evidence="6 7" key="1">
    <citation type="submission" date="2018-09" db="EMBL/GenBank/DDBJ databases">
        <title>Whole genome based analysis of evolution and adaptive divergence in Indian and Brazilian strains of Azospirillum brasilense.</title>
        <authorList>
            <person name="Singh C."/>
            <person name="Tripathi A.K."/>
        </authorList>
    </citation>
    <scope>NUCLEOTIDE SEQUENCE [LARGE SCALE GENOMIC DNA]</scope>
    <source>
        <strain evidence="6 7">MTCC4038</strain>
        <plasmid evidence="6 7">p1</plasmid>
    </source>
</reference>
<comment type="function">
    <text evidence="1">Required for the transposition of the insertion element.</text>
</comment>
<evidence type="ECO:0000256" key="2">
    <source>
        <dbReference type="ARBA" id="ARBA00010961"/>
    </source>
</evidence>
<dbReference type="GO" id="GO:0003677">
    <property type="term" value="F:DNA binding"/>
    <property type="evidence" value="ECO:0007669"/>
    <property type="project" value="UniProtKB-KW"/>
</dbReference>
<keyword evidence="4" id="KW-0238">DNA-binding</keyword>